<dbReference type="EMBL" id="CACSLK010020742">
    <property type="protein sequence ID" value="CAA0820381.1"/>
    <property type="molecule type" value="Genomic_DNA"/>
</dbReference>
<dbReference type="PANTHER" id="PTHR31692:SF56">
    <property type="entry name" value="EXPANSIN-B2-RELATED"/>
    <property type="match status" value="1"/>
</dbReference>
<dbReference type="PANTHER" id="PTHR31692">
    <property type="entry name" value="EXPANSIN-B3"/>
    <property type="match status" value="1"/>
</dbReference>
<dbReference type="InterPro" id="IPR007118">
    <property type="entry name" value="Expan_Lol_pI"/>
</dbReference>
<dbReference type="InterPro" id="IPR007112">
    <property type="entry name" value="Expansin/allergen_DPBB_dom"/>
</dbReference>
<feature type="domain" description="Expansin-like EG45" evidence="3">
    <location>
        <begin position="179"/>
        <end position="281"/>
    </location>
</feature>
<dbReference type="InterPro" id="IPR009009">
    <property type="entry name" value="RlpA-like_DPBB"/>
</dbReference>
<name>A0A9N7RBH2_STRHE</name>
<feature type="compositionally biased region" description="Gly residues" evidence="1">
    <location>
        <begin position="62"/>
        <end position="85"/>
    </location>
</feature>
<feature type="region of interest" description="Disordered" evidence="1">
    <location>
        <begin position="34"/>
        <end position="183"/>
    </location>
</feature>
<comment type="caution">
    <text evidence="4">The sequence shown here is derived from an EMBL/GenBank/DDBJ whole genome shotgun (WGS) entry which is preliminary data.</text>
</comment>
<accession>A0A9N7RBH2</accession>
<evidence type="ECO:0000256" key="1">
    <source>
        <dbReference type="SAM" id="MobiDB-lite"/>
    </source>
</evidence>
<protein>
    <submittedName>
        <fullName evidence="4">Expansin-B2</fullName>
    </submittedName>
</protein>
<feature type="chain" id="PRO_5040283587" evidence="2">
    <location>
        <begin position="23"/>
        <end position="295"/>
    </location>
</feature>
<reference evidence="4" key="1">
    <citation type="submission" date="2019-12" db="EMBL/GenBank/DDBJ databases">
        <authorList>
            <person name="Scholes J."/>
        </authorList>
    </citation>
    <scope>NUCLEOTIDE SEQUENCE</scope>
</reference>
<evidence type="ECO:0000313" key="5">
    <source>
        <dbReference type="Proteomes" id="UP001153555"/>
    </source>
</evidence>
<dbReference type="Pfam" id="PF03330">
    <property type="entry name" value="DPBB_1"/>
    <property type="match status" value="1"/>
</dbReference>
<dbReference type="AlphaFoldDB" id="A0A9N7RBH2"/>
<feature type="compositionally biased region" description="Low complexity" evidence="1">
    <location>
        <begin position="51"/>
        <end position="61"/>
    </location>
</feature>
<dbReference type="GO" id="GO:0005576">
    <property type="term" value="C:extracellular region"/>
    <property type="evidence" value="ECO:0007669"/>
    <property type="project" value="InterPro"/>
</dbReference>
<organism evidence="4 5">
    <name type="scientific">Striga hermonthica</name>
    <name type="common">Purple witchweed</name>
    <name type="synonym">Buchnera hermonthica</name>
    <dbReference type="NCBI Taxonomy" id="68872"/>
    <lineage>
        <taxon>Eukaryota</taxon>
        <taxon>Viridiplantae</taxon>
        <taxon>Streptophyta</taxon>
        <taxon>Embryophyta</taxon>
        <taxon>Tracheophyta</taxon>
        <taxon>Spermatophyta</taxon>
        <taxon>Magnoliopsida</taxon>
        <taxon>eudicotyledons</taxon>
        <taxon>Gunneridae</taxon>
        <taxon>Pentapetalae</taxon>
        <taxon>asterids</taxon>
        <taxon>lamiids</taxon>
        <taxon>Lamiales</taxon>
        <taxon>Orobanchaceae</taxon>
        <taxon>Buchnereae</taxon>
        <taxon>Striga</taxon>
    </lineage>
</organism>
<proteinExistence type="predicted"/>
<keyword evidence="2" id="KW-0732">Signal</keyword>
<keyword evidence="5" id="KW-1185">Reference proteome</keyword>
<feature type="compositionally biased region" description="Gly residues" evidence="1">
    <location>
        <begin position="104"/>
        <end position="142"/>
    </location>
</feature>
<dbReference type="InterPro" id="IPR036908">
    <property type="entry name" value="RlpA-like_sf"/>
</dbReference>
<dbReference type="PRINTS" id="PR01225">
    <property type="entry name" value="EXPANSNFAMLY"/>
</dbReference>
<dbReference type="PROSITE" id="PS50842">
    <property type="entry name" value="EXPANSIN_EG45"/>
    <property type="match status" value="1"/>
</dbReference>
<dbReference type="Gene3D" id="2.40.40.10">
    <property type="entry name" value="RlpA-like domain"/>
    <property type="match status" value="1"/>
</dbReference>
<evidence type="ECO:0000313" key="4">
    <source>
        <dbReference type="EMBL" id="CAA0820381.1"/>
    </source>
</evidence>
<feature type="compositionally biased region" description="Low complexity" evidence="1">
    <location>
        <begin position="86"/>
        <end position="103"/>
    </location>
</feature>
<feature type="signal peptide" evidence="2">
    <location>
        <begin position="1"/>
        <end position="22"/>
    </location>
</feature>
<dbReference type="OrthoDB" id="5823761at2759"/>
<dbReference type="SUPFAM" id="SSF50685">
    <property type="entry name" value="Barwin-like endoglucanases"/>
    <property type="match status" value="1"/>
</dbReference>
<sequence length="295" mass="29062">MANSLLITCLAFFSLVSNFCFGLNPNDWGPGSGWGSPSSMGSGPVGPGSPPVYGSGSPPSGSGWGSGSGSPPGFGYGPGSPGYGSGSSSTPGFGSGSGSPDYGSGSGVPPGYGSGPGSPGYGLGSGSPPGYGSGPGSPGYGSGSPPSGSGSPPGSGSRAEWSTDQATFYGPPTGDGNDVNACGTKDLSNPPYLSMVTGVNDATFQNKMACGHCYQIKCSLDICSGQPVTVTVTDWSDVHHKFDLSGTAFGKMAKPGQEDQLRAKGIIDIQYQQVECNYNSGANVASGVNVSSIPN</sequence>
<evidence type="ECO:0000256" key="2">
    <source>
        <dbReference type="SAM" id="SignalP"/>
    </source>
</evidence>
<feature type="compositionally biased region" description="Low complexity" evidence="1">
    <location>
        <begin position="143"/>
        <end position="157"/>
    </location>
</feature>
<gene>
    <name evidence="4" type="ORF">SHERM_18383</name>
</gene>
<dbReference type="Proteomes" id="UP001153555">
    <property type="component" value="Unassembled WGS sequence"/>
</dbReference>
<evidence type="ECO:0000259" key="3">
    <source>
        <dbReference type="PROSITE" id="PS50842"/>
    </source>
</evidence>